<feature type="compositionally biased region" description="Basic and acidic residues" evidence="1">
    <location>
        <begin position="71"/>
        <end position="81"/>
    </location>
</feature>
<protein>
    <submittedName>
        <fullName evidence="2">Uncharacterized protein</fullName>
    </submittedName>
</protein>
<name>A0A6J5RL52_9CAUD</name>
<feature type="compositionally biased region" description="Low complexity" evidence="1">
    <location>
        <begin position="45"/>
        <end position="68"/>
    </location>
</feature>
<sequence length="151" mass="15393">MKNVSPTGVNLAKKPRAPKPPVELTAPPAVVNAFTAMVAAAVGTDPAPDPAPVVAEPPKAETKPATPAFAHSEKNGRKDYKPGTTGARIFAACDALIATNPNIAITAKVLKVALPDVKESSLGCGLSHWRTFTGRTKALLAAAAKPATPAV</sequence>
<accession>A0A6J5RL52</accession>
<reference evidence="2" key="1">
    <citation type="submission" date="2020-05" db="EMBL/GenBank/DDBJ databases">
        <authorList>
            <person name="Chiriac C."/>
            <person name="Salcher M."/>
            <person name="Ghai R."/>
            <person name="Kavagutti S V."/>
        </authorList>
    </citation>
    <scope>NUCLEOTIDE SEQUENCE</scope>
</reference>
<dbReference type="EMBL" id="LR797210">
    <property type="protein sequence ID" value="CAB4194371.1"/>
    <property type="molecule type" value="Genomic_DNA"/>
</dbReference>
<evidence type="ECO:0000313" key="2">
    <source>
        <dbReference type="EMBL" id="CAB4194371.1"/>
    </source>
</evidence>
<organism evidence="2">
    <name type="scientific">uncultured Caudovirales phage</name>
    <dbReference type="NCBI Taxonomy" id="2100421"/>
    <lineage>
        <taxon>Viruses</taxon>
        <taxon>Duplodnaviria</taxon>
        <taxon>Heunggongvirae</taxon>
        <taxon>Uroviricota</taxon>
        <taxon>Caudoviricetes</taxon>
        <taxon>Peduoviridae</taxon>
        <taxon>Maltschvirus</taxon>
        <taxon>Maltschvirus maltsch</taxon>
    </lineage>
</organism>
<evidence type="ECO:0000256" key="1">
    <source>
        <dbReference type="SAM" id="MobiDB-lite"/>
    </source>
</evidence>
<gene>
    <name evidence="2" type="ORF">UFOVP1254_27</name>
</gene>
<proteinExistence type="predicted"/>
<feature type="region of interest" description="Disordered" evidence="1">
    <location>
        <begin position="45"/>
        <end position="81"/>
    </location>
</feature>
<feature type="region of interest" description="Disordered" evidence="1">
    <location>
        <begin position="1"/>
        <end position="24"/>
    </location>
</feature>